<dbReference type="GO" id="GO:0008720">
    <property type="term" value="F:D-lactate dehydrogenase (NAD+) activity"/>
    <property type="evidence" value="ECO:0007669"/>
    <property type="project" value="TreeGrafter"/>
</dbReference>
<evidence type="ECO:0000256" key="7">
    <source>
        <dbReference type="ARBA" id="ARBA00038897"/>
    </source>
</evidence>
<evidence type="ECO:0000256" key="5">
    <source>
        <dbReference type="ARBA" id="ARBA00022946"/>
    </source>
</evidence>
<dbReference type="SUPFAM" id="SSF55103">
    <property type="entry name" value="FAD-linked oxidases, C-terminal domain"/>
    <property type="match status" value="1"/>
</dbReference>
<dbReference type="Pfam" id="PF02913">
    <property type="entry name" value="FAD-oxidase_C"/>
    <property type="match status" value="1"/>
</dbReference>
<dbReference type="InterPro" id="IPR016166">
    <property type="entry name" value="FAD-bd_PCMH"/>
</dbReference>
<dbReference type="Pfam" id="PF01565">
    <property type="entry name" value="FAD_binding_4"/>
    <property type="match status" value="1"/>
</dbReference>
<dbReference type="FunFam" id="3.30.43.10:FF:000010">
    <property type="entry name" value="probable D-lactate dehydrogenase, mitochondrial"/>
    <property type="match status" value="1"/>
</dbReference>
<dbReference type="Gene3D" id="3.30.70.2740">
    <property type="match status" value="1"/>
</dbReference>
<evidence type="ECO:0000259" key="9">
    <source>
        <dbReference type="PROSITE" id="PS51387"/>
    </source>
</evidence>
<evidence type="ECO:0000256" key="2">
    <source>
        <dbReference type="ARBA" id="ARBA00008000"/>
    </source>
</evidence>
<dbReference type="SUPFAM" id="SSF56176">
    <property type="entry name" value="FAD-binding/transporter-associated domain-like"/>
    <property type="match status" value="1"/>
</dbReference>
<dbReference type="PANTHER" id="PTHR11748:SF111">
    <property type="entry name" value="D-LACTATE DEHYDROGENASE, MITOCHONDRIAL-RELATED"/>
    <property type="match status" value="1"/>
</dbReference>
<dbReference type="InterPro" id="IPR004113">
    <property type="entry name" value="FAD-bd_oxidored_4_C"/>
</dbReference>
<gene>
    <name evidence="10" type="ORF">SAMN05192539_102632</name>
</gene>
<accession>A0A1H7D958</accession>
<dbReference type="FunFam" id="1.10.45.10:FF:000001">
    <property type="entry name" value="D-lactate dehydrogenase mitochondrial"/>
    <property type="match status" value="1"/>
</dbReference>
<keyword evidence="6" id="KW-0560">Oxidoreductase</keyword>
<dbReference type="InterPro" id="IPR036318">
    <property type="entry name" value="FAD-bd_PCMH-like_sf"/>
</dbReference>
<evidence type="ECO:0000256" key="6">
    <source>
        <dbReference type="ARBA" id="ARBA00023002"/>
    </source>
</evidence>
<organism evidence="10 11">
    <name type="scientific">Paraburkholderia diazotrophica</name>
    <dbReference type="NCBI Taxonomy" id="667676"/>
    <lineage>
        <taxon>Bacteria</taxon>
        <taxon>Pseudomonadati</taxon>
        <taxon>Pseudomonadota</taxon>
        <taxon>Betaproteobacteria</taxon>
        <taxon>Burkholderiales</taxon>
        <taxon>Burkholderiaceae</taxon>
        <taxon>Paraburkholderia</taxon>
    </lineage>
</organism>
<keyword evidence="4" id="KW-0274">FAD</keyword>
<feature type="compositionally biased region" description="Polar residues" evidence="8">
    <location>
        <begin position="1"/>
        <end position="16"/>
    </location>
</feature>
<feature type="region of interest" description="Disordered" evidence="8">
    <location>
        <begin position="1"/>
        <end position="24"/>
    </location>
</feature>
<dbReference type="AlphaFoldDB" id="A0A1H7D958"/>
<comment type="cofactor">
    <cofactor evidence="1">
        <name>FAD</name>
        <dbReference type="ChEBI" id="CHEBI:57692"/>
    </cofactor>
</comment>
<evidence type="ECO:0000256" key="4">
    <source>
        <dbReference type="ARBA" id="ARBA00022827"/>
    </source>
</evidence>
<dbReference type="EC" id="1.1.2.4" evidence="7"/>
<dbReference type="FunFam" id="3.30.465.10:FF:000014">
    <property type="entry name" value="D-lactate dehydrogenase (Cytochrome), putative"/>
    <property type="match status" value="1"/>
</dbReference>
<evidence type="ECO:0000256" key="3">
    <source>
        <dbReference type="ARBA" id="ARBA00022630"/>
    </source>
</evidence>
<dbReference type="Gene3D" id="3.30.465.10">
    <property type="match status" value="1"/>
</dbReference>
<comment type="similarity">
    <text evidence="2">Belongs to the FAD-binding oxidoreductase/transferase type 4 family.</text>
</comment>
<reference evidence="11" key="1">
    <citation type="submission" date="2016-10" db="EMBL/GenBank/DDBJ databases">
        <authorList>
            <person name="Varghese N."/>
            <person name="Submissions S."/>
        </authorList>
    </citation>
    <scope>NUCLEOTIDE SEQUENCE [LARGE SCALE GENOMIC DNA]</scope>
    <source>
        <strain evidence="11">LMG 26031</strain>
    </source>
</reference>
<dbReference type="InterPro" id="IPR016169">
    <property type="entry name" value="FAD-bd_PCMH_sub2"/>
</dbReference>
<dbReference type="InterPro" id="IPR016171">
    <property type="entry name" value="Vanillyl_alc_oxidase_C-sub2"/>
</dbReference>
<dbReference type="FunFam" id="3.30.70.2740:FF:000001">
    <property type="entry name" value="D-lactate dehydrogenase mitochondrial"/>
    <property type="match status" value="1"/>
</dbReference>
<name>A0A1H7D958_9BURK</name>
<keyword evidence="3" id="KW-0285">Flavoprotein</keyword>
<keyword evidence="5" id="KW-0809">Transit peptide</keyword>
<dbReference type="Proteomes" id="UP000198866">
    <property type="component" value="Unassembled WGS sequence"/>
</dbReference>
<dbReference type="PANTHER" id="PTHR11748">
    <property type="entry name" value="D-LACTATE DEHYDROGENASE"/>
    <property type="match status" value="1"/>
</dbReference>
<dbReference type="GO" id="GO:1903457">
    <property type="term" value="P:lactate catabolic process"/>
    <property type="evidence" value="ECO:0007669"/>
    <property type="project" value="TreeGrafter"/>
</dbReference>
<dbReference type="InterPro" id="IPR016164">
    <property type="entry name" value="FAD-linked_Oxase-like_C"/>
</dbReference>
<feature type="domain" description="FAD-binding PCMH-type" evidence="9">
    <location>
        <begin position="62"/>
        <end position="239"/>
    </location>
</feature>
<evidence type="ECO:0000256" key="1">
    <source>
        <dbReference type="ARBA" id="ARBA00001974"/>
    </source>
</evidence>
<dbReference type="InterPro" id="IPR006094">
    <property type="entry name" value="Oxid_FAD_bind_N"/>
</dbReference>
<dbReference type="Gene3D" id="1.10.45.10">
    <property type="entry name" value="Vanillyl-alcohol Oxidase, Chain A, domain 4"/>
    <property type="match status" value="1"/>
</dbReference>
<protein>
    <recommendedName>
        <fullName evidence="7">D-lactate dehydrogenase (cytochrome)</fullName>
        <ecNumber evidence="7">1.1.2.4</ecNumber>
    </recommendedName>
</protein>
<evidence type="ECO:0000313" key="10">
    <source>
        <dbReference type="EMBL" id="SEJ96112.1"/>
    </source>
</evidence>
<keyword evidence="11" id="KW-1185">Reference proteome</keyword>
<evidence type="ECO:0000313" key="11">
    <source>
        <dbReference type="Proteomes" id="UP000198866"/>
    </source>
</evidence>
<sequence length="485" mass="52775">MAINHQNIRQQETQVNHPVPPTPVRRPFPAELLTALKSAFGERVSTSDAVRAHHGRDESPFDPQLPDAVVFARNTEDVQTVVALCGQYDVPIIPYGNGSSLEGHLLAVQGGVSIDLSEMNRVLSINAEDLTVTVEPGISRKQLNEALRDTGLFFPIDPGADASIGGMSATRASGTNAVRYGTMRENVLGLTVVLADGRVIHTGTRARKSSAGYDLTRLFVGSEGTLGVITEITLRLYPQPEAVSAAVCAFPSMGDAVRAVIETIQIGVPIARVEFVDSLAIRSINRHSNLTLREAPTLFFEFHGTEAGVKEQAELVQEIAAQNSGEDFEWATRPEDRSRLWNARHSAYFAMLQLKPGSRAVSTDVCVPISRLAECVVETEADLKGSPLPCPIVGHVGDGNFHVCILIDPNKPEEMEEAERLNHRIVQRALRMDGTCTGEHGVGLHKMNFLLEEHGPVAVDVMRSIKHSLDPRNLMNPGKIFTWAA</sequence>
<dbReference type="GO" id="GO:0071949">
    <property type="term" value="F:FAD binding"/>
    <property type="evidence" value="ECO:0007669"/>
    <property type="project" value="InterPro"/>
</dbReference>
<dbReference type="STRING" id="667676.SAMN05192539_102632"/>
<evidence type="ECO:0000256" key="8">
    <source>
        <dbReference type="SAM" id="MobiDB-lite"/>
    </source>
</evidence>
<dbReference type="GO" id="GO:0004458">
    <property type="term" value="F:D-lactate dehydrogenase (cytochrome) activity"/>
    <property type="evidence" value="ECO:0007669"/>
    <property type="project" value="UniProtKB-EC"/>
</dbReference>
<dbReference type="EMBL" id="FNYE01000026">
    <property type="protein sequence ID" value="SEJ96112.1"/>
    <property type="molecule type" value="Genomic_DNA"/>
</dbReference>
<proteinExistence type="inferred from homology"/>
<dbReference type="PROSITE" id="PS51387">
    <property type="entry name" value="FAD_PCMH"/>
    <property type="match status" value="1"/>
</dbReference>